<evidence type="ECO:0000313" key="2">
    <source>
        <dbReference type="EMBL" id="KAH7139808.1"/>
    </source>
</evidence>
<proteinExistence type="predicted"/>
<dbReference type="Proteomes" id="UP000717696">
    <property type="component" value="Unassembled WGS sequence"/>
</dbReference>
<protein>
    <submittedName>
        <fullName evidence="2">Uncharacterized protein</fullName>
    </submittedName>
</protein>
<evidence type="ECO:0000256" key="1">
    <source>
        <dbReference type="SAM" id="MobiDB-lite"/>
    </source>
</evidence>
<dbReference type="EMBL" id="JAGMUU010000014">
    <property type="protein sequence ID" value="KAH7139808.1"/>
    <property type="molecule type" value="Genomic_DNA"/>
</dbReference>
<comment type="caution">
    <text evidence="2">The sequence shown here is derived from an EMBL/GenBank/DDBJ whole genome shotgun (WGS) entry which is preliminary data.</text>
</comment>
<evidence type="ECO:0000313" key="3">
    <source>
        <dbReference type="Proteomes" id="UP000717696"/>
    </source>
</evidence>
<accession>A0A9P9ELS5</accession>
<keyword evidence="3" id="KW-1185">Reference proteome</keyword>
<reference evidence="2" key="1">
    <citation type="journal article" date="2021" name="Nat. Commun.">
        <title>Genetic determinants of endophytism in the Arabidopsis root mycobiome.</title>
        <authorList>
            <person name="Mesny F."/>
            <person name="Miyauchi S."/>
            <person name="Thiergart T."/>
            <person name="Pickel B."/>
            <person name="Atanasova L."/>
            <person name="Karlsson M."/>
            <person name="Huettel B."/>
            <person name="Barry K.W."/>
            <person name="Haridas S."/>
            <person name="Chen C."/>
            <person name="Bauer D."/>
            <person name="Andreopoulos W."/>
            <person name="Pangilinan J."/>
            <person name="LaButti K."/>
            <person name="Riley R."/>
            <person name="Lipzen A."/>
            <person name="Clum A."/>
            <person name="Drula E."/>
            <person name="Henrissat B."/>
            <person name="Kohler A."/>
            <person name="Grigoriev I.V."/>
            <person name="Martin F.M."/>
            <person name="Hacquard S."/>
        </authorList>
    </citation>
    <scope>NUCLEOTIDE SEQUENCE</scope>
    <source>
        <strain evidence="2">MPI-CAGE-AT-0021</strain>
    </source>
</reference>
<sequence>MTRCFELSKGAGSPVCLKSTLAVTTRRAGKLGRGSGSARAVLSVLGPSMAGRVHVDFWVFGFDIDFGDRDGAIHRGNASSSGLLAVTDLVLMGAGKAVGSGVPLLDGCWVDMKMDDKKNETTDAPFLFNCTAGLLTENDVPDADGKSINSWMATMLDKPVPANRWAVKAGEPTWTVACAFAASAANFCDGRPDRPVVIPKGMAVELDSEQAEGTPKPKPAVNIDDNGRRDDRWDVQPVLKSVPKSLWGAYDPEADPAFKGNDVAALLNRSKEKRAMWQDVEGTWNLQSVEDHAHDVVRQWTERMVQGQTTDGMPVEGAVAPVQKIYCQPHQ</sequence>
<organism evidence="2 3">
    <name type="scientific">Dactylonectria estremocensis</name>
    <dbReference type="NCBI Taxonomy" id="1079267"/>
    <lineage>
        <taxon>Eukaryota</taxon>
        <taxon>Fungi</taxon>
        <taxon>Dikarya</taxon>
        <taxon>Ascomycota</taxon>
        <taxon>Pezizomycotina</taxon>
        <taxon>Sordariomycetes</taxon>
        <taxon>Hypocreomycetidae</taxon>
        <taxon>Hypocreales</taxon>
        <taxon>Nectriaceae</taxon>
        <taxon>Dactylonectria</taxon>
    </lineage>
</organism>
<dbReference type="AlphaFoldDB" id="A0A9P9ELS5"/>
<gene>
    <name evidence="2" type="ORF">B0J13DRAFT_638808</name>
</gene>
<dbReference type="OrthoDB" id="5352492at2759"/>
<feature type="region of interest" description="Disordered" evidence="1">
    <location>
        <begin position="207"/>
        <end position="231"/>
    </location>
</feature>
<name>A0A9P9ELS5_9HYPO</name>